<gene>
    <name evidence="2" type="ORF">DFP86_108178</name>
</gene>
<keyword evidence="2" id="KW-0808">Transferase</keyword>
<dbReference type="Pfam" id="PF00535">
    <property type="entry name" value="Glycos_transf_2"/>
    <property type="match status" value="3"/>
</dbReference>
<organism evidence="2 3">
    <name type="scientific">Paludibacterium purpuratum</name>
    <dbReference type="NCBI Taxonomy" id="1144873"/>
    <lineage>
        <taxon>Bacteria</taxon>
        <taxon>Pseudomonadati</taxon>
        <taxon>Pseudomonadota</taxon>
        <taxon>Betaproteobacteria</taxon>
        <taxon>Neisseriales</taxon>
        <taxon>Chromobacteriaceae</taxon>
        <taxon>Paludibacterium</taxon>
    </lineage>
</organism>
<dbReference type="Gene3D" id="3.90.550.10">
    <property type="entry name" value="Spore Coat Polysaccharide Biosynthesis Protein SpsA, Chain A"/>
    <property type="match status" value="4"/>
</dbReference>
<proteinExistence type="predicted"/>
<dbReference type="GO" id="GO:0016740">
    <property type="term" value="F:transferase activity"/>
    <property type="evidence" value="ECO:0007669"/>
    <property type="project" value="UniProtKB-KW"/>
</dbReference>
<dbReference type="SUPFAM" id="SSF53756">
    <property type="entry name" value="UDP-Glycosyltransferase/glycogen phosphorylase"/>
    <property type="match status" value="1"/>
</dbReference>
<reference evidence="2 3" key="1">
    <citation type="submission" date="2019-03" db="EMBL/GenBank/DDBJ databases">
        <title>Genomic Encyclopedia of Type Strains, Phase III (KMG-III): the genomes of soil and plant-associated and newly described type strains.</title>
        <authorList>
            <person name="Whitman W."/>
        </authorList>
    </citation>
    <scope>NUCLEOTIDE SEQUENCE [LARGE SCALE GENOMIC DNA]</scope>
    <source>
        <strain evidence="2 3">CECT 8976</strain>
    </source>
</reference>
<dbReference type="InterPro" id="IPR001173">
    <property type="entry name" value="Glyco_trans_2-like"/>
</dbReference>
<keyword evidence="3" id="KW-1185">Reference proteome</keyword>
<feature type="domain" description="Glycosyltransferase 2-like" evidence="1">
    <location>
        <begin position="342"/>
        <end position="497"/>
    </location>
</feature>
<dbReference type="RefSeq" id="WP_133681278.1">
    <property type="nucleotide sequence ID" value="NZ_SNZP01000008.1"/>
</dbReference>
<dbReference type="Gene3D" id="3.40.50.2000">
    <property type="entry name" value="Glycogen Phosphorylase B"/>
    <property type="match status" value="1"/>
</dbReference>
<dbReference type="Proteomes" id="UP000295611">
    <property type="component" value="Unassembled WGS sequence"/>
</dbReference>
<name>A0A4V3DV12_9NEIS</name>
<sequence length="1506" mass="170570">MISVVIPAYNYADYLPAAIDSVLAQGIDDLEILVCDDASTDNTAEVIARYEAAHSCVHGYRNLVNLGAGLNINYAASLAHGDYILVLGADDYLVPGVLAKLKETLDQHPECGYAYGRYNIETADGRILTLQHPGWLDRSYIGTRDEFAPLLSFDCYINIGATLFRRATVKMRESFFDLTLGTFEGERFFRATDWDLMLYLSLNEVRGAFLNEQISIFRQHPRQASGIDNYSASGVAVTEHMKLLDRYLTEETRLRCAGQLAQIFSLLYGKFLFYIEHANPAAPWIDEHIRRRFKVCCERFKQLLRRDQTSVMPPVLQAVLDAGQALHFSGAAQQAATGPMFSVVLTTFQRPALLQNALASVLEQTCQDFEILLVNDGGPLMESTLDWIGRDERVTYLRQPNRGPSGARNAALKLARGRYVVYLDDDDLMRANHLETLRDQLVLTPNAVVYTTAEYVTESLEGGRRIERKRYVPYAHEEYDKLRLQVCNYIPINTFCHARALLDHIGLFDESLLALEDWDLLIRLSRVAPFVHVQRNTVEVRQRLEDRGGHQTGRQFDNLHDLFRRLYERYDDLGEPAVRVGRAAVLAAEHPIQASLGSMSYQAWQDAHGLREVDAEILAERMVTKWHRRPLITLIMKVTRPWLEALGGTIQSLQQQLYGSWRLVVLADFPAPDPIFNRTDLLGWIQVENLSDVEVLAQALNTIVTDLPGDWIGLLPPGSELSPDCLLRLADYMQQDDKLSVVYSDHDSMLLPGCYADPQFKPDFNLEYLLNWDYIEAACWFNQQSVMSVGGFAAYPGKEGYELLLRLADQFGEASVGHLAYPLVHLPKQQETDLSRAAHRVAVSSHLARLGREAEVQEGAMQDTFKVAYPIAGTPLVSIIIPNRDKLEFLQPCIETLLAKTRYQQFEILVIDNQSVDPDVIDFYREIQASEPARVRVIEYDAPFNFSAQCNLGVSMAQGEYVLMLNNDIEIVQPEWLERMLMHAQRPEVGMVGAKLVYPETGMVQHGGIALGTGPLLLDVATHYGMECKLDEPGYMNRNQCEMYLSALTGACLLMRREVYTELGGMNEELSVLFNDVEFCLRTAQAGYKMLWTPYAVLVHHHGMSVNDKLKDPVEQGRFAERSKREHEYMLDNWLSVLARDPAYNRNLSLQSTPLSIEQAVPFTWDPSFNERPKILATAIPGGSGEYRVVEPLTALAVGGLAQVCTVRAIRNGNRMLKPMEIERMNPDVLVSQNGISDAHLETMRYYQKYFADKRRVVTLDDLLTDLPEKSSLYKQIKSNFRDARRRLRTCLSMADRLVVSTAPLAEFASEFIGDIQVVPNRLSKAKWENLATNRSVGRRPRVGWVGAQQHKGDLELIQEVVRATADEVDWVFMGMWPEGVDDCIREKRASVPFKDYPQAVASMNLDLAVAPLEINAFNESKSNLRLLEYGVLGWPVIASDIMPYQTNGAPVKRVPNTPEAWIEAIRERVHDLDATYREGDALRAWVKQHYMLEDHLEEWLRAYGK</sequence>
<evidence type="ECO:0000313" key="3">
    <source>
        <dbReference type="Proteomes" id="UP000295611"/>
    </source>
</evidence>
<dbReference type="GO" id="GO:0044010">
    <property type="term" value="P:single-species biofilm formation"/>
    <property type="evidence" value="ECO:0007669"/>
    <property type="project" value="TreeGrafter"/>
</dbReference>
<feature type="domain" description="Glycosyltransferase 2-like" evidence="1">
    <location>
        <begin position="878"/>
        <end position="1001"/>
    </location>
</feature>
<dbReference type="InterPro" id="IPR029044">
    <property type="entry name" value="Nucleotide-diphossugar_trans"/>
</dbReference>
<dbReference type="InterPro" id="IPR050834">
    <property type="entry name" value="Glycosyltransf_2"/>
</dbReference>
<comment type="caution">
    <text evidence="2">The sequence shown here is derived from an EMBL/GenBank/DDBJ whole genome shotgun (WGS) entry which is preliminary data.</text>
</comment>
<protein>
    <submittedName>
        <fullName evidence="2">GT2 family glycosyltransferase</fullName>
    </submittedName>
</protein>
<dbReference type="SUPFAM" id="SSF53448">
    <property type="entry name" value="Nucleotide-diphospho-sugar transferases"/>
    <property type="match status" value="4"/>
</dbReference>
<dbReference type="PANTHER" id="PTHR43685">
    <property type="entry name" value="GLYCOSYLTRANSFERASE"/>
    <property type="match status" value="1"/>
</dbReference>
<evidence type="ECO:0000259" key="1">
    <source>
        <dbReference type="Pfam" id="PF00535"/>
    </source>
</evidence>
<dbReference type="EMBL" id="SNZP01000008">
    <property type="protein sequence ID" value="TDR78457.1"/>
    <property type="molecule type" value="Genomic_DNA"/>
</dbReference>
<dbReference type="OrthoDB" id="9816564at2"/>
<accession>A0A4V3DV12</accession>
<feature type="domain" description="Glycosyltransferase 2-like" evidence="1">
    <location>
        <begin position="3"/>
        <end position="150"/>
    </location>
</feature>
<dbReference type="PANTHER" id="PTHR43685:SF2">
    <property type="entry name" value="GLYCOSYLTRANSFERASE 2-LIKE DOMAIN-CONTAINING PROTEIN"/>
    <property type="match status" value="1"/>
</dbReference>
<evidence type="ECO:0000313" key="2">
    <source>
        <dbReference type="EMBL" id="TDR78457.1"/>
    </source>
</evidence>
<dbReference type="CDD" id="cd04186">
    <property type="entry name" value="GT_2_like_c"/>
    <property type="match status" value="1"/>
</dbReference>